<dbReference type="Proteomes" id="UP001165498">
    <property type="component" value="Unassembled WGS sequence"/>
</dbReference>
<organism evidence="5 6">
    <name type="scientific">Tahibacter harae</name>
    <dbReference type="NCBI Taxonomy" id="2963937"/>
    <lineage>
        <taxon>Bacteria</taxon>
        <taxon>Pseudomonadati</taxon>
        <taxon>Pseudomonadota</taxon>
        <taxon>Gammaproteobacteria</taxon>
        <taxon>Lysobacterales</taxon>
        <taxon>Rhodanobacteraceae</taxon>
        <taxon>Tahibacter</taxon>
    </lineage>
</organism>
<accession>A0ABT1QNB9</accession>
<dbReference type="NCBIfam" id="TIGR01256">
    <property type="entry name" value="modA"/>
    <property type="match status" value="1"/>
</dbReference>
<dbReference type="PIRSF" id="PIRSF004846">
    <property type="entry name" value="ModA"/>
    <property type="match status" value="1"/>
</dbReference>
<dbReference type="InterPro" id="IPR005950">
    <property type="entry name" value="ModA"/>
</dbReference>
<keyword evidence="6" id="KW-1185">Reference proteome</keyword>
<dbReference type="SUPFAM" id="SSF53850">
    <property type="entry name" value="Periplasmic binding protein-like II"/>
    <property type="match status" value="1"/>
</dbReference>
<evidence type="ECO:0000313" key="6">
    <source>
        <dbReference type="Proteomes" id="UP001165498"/>
    </source>
</evidence>
<gene>
    <name evidence="5" type="primary">modA</name>
    <name evidence="5" type="ORF">NM961_04725</name>
</gene>
<reference evidence="5" key="1">
    <citation type="submission" date="2022-07" db="EMBL/GenBank/DDBJ databases">
        <title>Tahibacter sp., a new gammaproteobacterium isolated from the silt sample collected at pig farm.</title>
        <authorList>
            <person name="Chen H."/>
        </authorList>
    </citation>
    <scope>NUCLEOTIDE SEQUENCE</scope>
    <source>
        <strain evidence="5">P2K</strain>
    </source>
</reference>
<proteinExistence type="inferred from homology"/>
<evidence type="ECO:0000256" key="3">
    <source>
        <dbReference type="ARBA" id="ARBA00022729"/>
    </source>
</evidence>
<dbReference type="Gene3D" id="3.40.190.10">
    <property type="entry name" value="Periplasmic binding protein-like II"/>
    <property type="match status" value="2"/>
</dbReference>
<dbReference type="RefSeq" id="WP_255911933.1">
    <property type="nucleotide sequence ID" value="NZ_JANFQO010000003.1"/>
</dbReference>
<keyword evidence="3 4" id="KW-0732">Signal</keyword>
<name>A0ABT1QNB9_9GAMM</name>
<protein>
    <submittedName>
        <fullName evidence="5">Molybdate ABC transporter substrate-binding protein</fullName>
    </submittedName>
</protein>
<comment type="similarity">
    <text evidence="1">Belongs to the bacterial solute-binding protein ModA family.</text>
</comment>
<dbReference type="PANTHER" id="PTHR30632:SF17">
    <property type="entry name" value="MOLYBDATE-BINDING PROTEIN MODA"/>
    <property type="match status" value="1"/>
</dbReference>
<feature type="signal peptide" evidence="4">
    <location>
        <begin position="1"/>
        <end position="23"/>
    </location>
</feature>
<keyword evidence="2" id="KW-0479">Metal-binding</keyword>
<evidence type="ECO:0000256" key="2">
    <source>
        <dbReference type="ARBA" id="ARBA00022723"/>
    </source>
</evidence>
<dbReference type="Pfam" id="PF13531">
    <property type="entry name" value="SBP_bac_11"/>
    <property type="match status" value="1"/>
</dbReference>
<evidence type="ECO:0000256" key="4">
    <source>
        <dbReference type="SAM" id="SignalP"/>
    </source>
</evidence>
<evidence type="ECO:0000313" key="5">
    <source>
        <dbReference type="EMBL" id="MCQ4164008.1"/>
    </source>
</evidence>
<feature type="chain" id="PRO_5045366790" evidence="4">
    <location>
        <begin position="24"/>
        <end position="257"/>
    </location>
</feature>
<evidence type="ECO:0000256" key="1">
    <source>
        <dbReference type="ARBA" id="ARBA00009175"/>
    </source>
</evidence>
<comment type="caution">
    <text evidence="5">The sequence shown here is derived from an EMBL/GenBank/DDBJ whole genome shotgun (WGS) entry which is preliminary data.</text>
</comment>
<dbReference type="InterPro" id="IPR050682">
    <property type="entry name" value="ModA/WtpA"/>
</dbReference>
<dbReference type="EMBL" id="JANFQO010000003">
    <property type="protein sequence ID" value="MCQ4164008.1"/>
    <property type="molecule type" value="Genomic_DNA"/>
</dbReference>
<dbReference type="PANTHER" id="PTHR30632">
    <property type="entry name" value="MOLYBDATE-BINDING PERIPLASMIC PROTEIN"/>
    <property type="match status" value="1"/>
</dbReference>
<sequence length="257" mass="26963">MPARLLALLLLCLALLPALPARAAELLVFAAASLKPALEEIAALPEARAIAALKTSYAASSALARQIDAGAPADIFISADLEWMDWLQQRGQVQADTRFVLAGNELVLVAPRDARLAFKLAPGADIAAALGEGRIALAEPGSVPAGKYAKAAFEKLGLWPQLESRYIATENVRAALALAARAEVPLAAVYRSDAVSEPAVRVIDTFPAGSHEAIAYPIAALRGRDSAATKQLLQFLRGPAAQAVLRRWGFSVAGTTP</sequence>